<dbReference type="FunFam" id="3.60.10.10:FF:000072">
    <property type="entry name" value="Extracellular nuclease"/>
    <property type="match status" value="1"/>
</dbReference>
<feature type="domain" description="LTD" evidence="2">
    <location>
        <begin position="16"/>
        <end position="131"/>
    </location>
</feature>
<accession>A0A266Q1A2</accession>
<dbReference type="GO" id="GO:0000272">
    <property type="term" value="P:polysaccharide catabolic process"/>
    <property type="evidence" value="ECO:0007669"/>
    <property type="project" value="InterPro"/>
</dbReference>
<feature type="chain" id="PRO_5012334147" evidence="1">
    <location>
        <begin position="26"/>
        <end position="838"/>
    </location>
</feature>
<dbReference type="CDD" id="cd10283">
    <property type="entry name" value="MnuA_DNase1-like"/>
    <property type="match status" value="1"/>
</dbReference>
<organism evidence="3 4">
    <name type="scientific">Cellvibrio mixtus</name>
    <dbReference type="NCBI Taxonomy" id="39650"/>
    <lineage>
        <taxon>Bacteria</taxon>
        <taxon>Pseudomonadati</taxon>
        <taxon>Pseudomonadota</taxon>
        <taxon>Gammaproteobacteria</taxon>
        <taxon>Cellvibrionales</taxon>
        <taxon>Cellvibrionaceae</taxon>
        <taxon>Cellvibrio</taxon>
    </lineage>
</organism>
<dbReference type="InterPro" id="IPR036691">
    <property type="entry name" value="Endo/exonu/phosph_ase_sf"/>
</dbReference>
<dbReference type="PANTHER" id="PTHR42834">
    <property type="entry name" value="ENDONUCLEASE/EXONUCLEASE/PHOSPHATASE FAMILY PROTEIN (AFU_ORTHOLOGUE AFUA_3G09210)"/>
    <property type="match status" value="1"/>
</dbReference>
<dbReference type="PROSITE" id="PS00018">
    <property type="entry name" value="EF_HAND_1"/>
    <property type="match status" value="1"/>
</dbReference>
<dbReference type="Gene3D" id="3.60.10.10">
    <property type="entry name" value="Endonuclease/exonuclease/phosphatase"/>
    <property type="match status" value="1"/>
</dbReference>
<dbReference type="CDD" id="cd04486">
    <property type="entry name" value="YhcR_OBF_like"/>
    <property type="match status" value="1"/>
</dbReference>
<comment type="caution">
    <text evidence="3">The sequence shown here is derived from an EMBL/GenBank/DDBJ whole genome shotgun (WGS) entry which is preliminary data.</text>
</comment>
<keyword evidence="4" id="KW-1185">Reference proteome</keyword>
<dbReference type="GO" id="GO:0003824">
    <property type="term" value="F:catalytic activity"/>
    <property type="evidence" value="ECO:0007669"/>
    <property type="project" value="InterPro"/>
</dbReference>
<evidence type="ECO:0000313" key="3">
    <source>
        <dbReference type="EMBL" id="OZY83657.1"/>
    </source>
</evidence>
<dbReference type="RefSeq" id="WP_094986293.1">
    <property type="nucleotide sequence ID" value="NZ_NHNI01000004.1"/>
</dbReference>
<keyword evidence="1" id="KW-0732">Signal</keyword>
<proteinExistence type="predicted"/>
<dbReference type="STRING" id="1209072.GCA_000766945_02492"/>
<dbReference type="PROSITE" id="PS51841">
    <property type="entry name" value="LTD"/>
    <property type="match status" value="1"/>
</dbReference>
<gene>
    <name evidence="3" type="ORF">CBP51_19870</name>
</gene>
<dbReference type="InterPro" id="IPR001322">
    <property type="entry name" value="Lamin_tail_dom"/>
</dbReference>
<dbReference type="NCBIfam" id="NF033681">
    <property type="entry name" value="ExeM_NucH_DNase"/>
    <property type="match status" value="1"/>
</dbReference>
<reference evidence="4" key="1">
    <citation type="submission" date="2017-05" db="EMBL/GenBank/DDBJ databases">
        <authorList>
            <person name="Barney B.M."/>
        </authorList>
    </citation>
    <scope>NUCLEOTIDE SEQUENCE [LARGE SCALE GENOMIC DNA]</scope>
    <source>
        <strain evidence="4">PSBB022</strain>
    </source>
</reference>
<dbReference type="Gene3D" id="1.10.1330.10">
    <property type="entry name" value="Dockerin domain"/>
    <property type="match status" value="1"/>
</dbReference>
<protein>
    <submittedName>
        <fullName evidence="3">DNA degradation protein EddB</fullName>
    </submittedName>
</protein>
<evidence type="ECO:0000256" key="1">
    <source>
        <dbReference type="SAM" id="SignalP"/>
    </source>
</evidence>
<dbReference type="Pfam" id="PF00932">
    <property type="entry name" value="LTD"/>
    <property type="match status" value="1"/>
</dbReference>
<dbReference type="InterPro" id="IPR018247">
    <property type="entry name" value="EF_Hand_1_Ca_BS"/>
</dbReference>
<evidence type="ECO:0000313" key="4">
    <source>
        <dbReference type="Proteomes" id="UP000216101"/>
    </source>
</evidence>
<dbReference type="PANTHER" id="PTHR42834:SF1">
    <property type="entry name" value="ENDONUCLEASE_EXONUCLEASE_PHOSPHATASE FAMILY PROTEIN (AFU_ORTHOLOGUE AFUA_3G09210)"/>
    <property type="match status" value="1"/>
</dbReference>
<name>A0A266Q1A2_9GAMM</name>
<dbReference type="SUPFAM" id="SSF56219">
    <property type="entry name" value="DNase I-like"/>
    <property type="match status" value="1"/>
</dbReference>
<sequence length="838" mass="88130">MKSKTHQPLMLAAVIASLSALPAAADLYFSEYIEGSSNNKALEIYNSSASSVDLTGHKVEMYFNGNTAASLTINLTGNIPANGVFVLAHGNANTTILAKANQTSSSGWFNGDDAIVLKHGDTVLDSIGQVGVDPGSEWGSGFTSTADNTLRRKTAITTGDTIINDNFNPATEWEGYAQDTLDHLGTYQGSSNGGGNNGGGTIGHCGETATRIASVQGTGAASPLLGNNVSLEAIVVADFQNANQLGGFFIQEEDADSDSNPATSEGIYIASTTPVAVGDRVRVNGTVAETFELTQLNNTTVTLCASNQPLPTPATISLPVASLNAFENIEGMSVAIAQTLTVNETYQLGRYGQVLLANGRLQQPTNVVEPGAAANALQAQNNLNKLMMDDGSNLQNPDPVIFPSPGLSAENTLRSGDTVANLQGVITYDFGMYRILPTSTPHFVHTNARPLAPEIDSAANLKIASFNVLNFFNGDGTGGGFPTARGANNPAEFARQKEKIVSALVGLNADVIGLIEIENDGYSNTSAIAELAAAMNSATGTSAWKFINPGTNKIGTDAIAVGFIYRSDKATAIGKTAILDSSVNPQFIDTKNRPALAQSFRVNGNRAIATAVVNHFKSKGSDCNDVGDTDIGDGQGNCNITRTQAANALVNWLSTHPTGVNDRDYLIIGDLNAYAKEDPITLIIHAGYTDLIHKFGGDTAYSYVFDGQAGYLDHGLASGSLTPQVLYTSDWHINADEPISLDYNTEFKSDAQNISFYSPDAYRSSDHDPLVVSLNLIIDLDGDGDVDKNDVQLVTAARGATPTAFDQRDVNGDGAININDARALTLQCTRPGCAINSL</sequence>
<dbReference type="Proteomes" id="UP000216101">
    <property type="component" value="Unassembled WGS sequence"/>
</dbReference>
<feature type="signal peptide" evidence="1">
    <location>
        <begin position="1"/>
        <end position="25"/>
    </location>
</feature>
<dbReference type="InterPro" id="IPR036439">
    <property type="entry name" value="Dockerin_dom_sf"/>
</dbReference>
<evidence type="ECO:0000259" key="2">
    <source>
        <dbReference type="PROSITE" id="PS51841"/>
    </source>
</evidence>
<dbReference type="AlphaFoldDB" id="A0A266Q1A2"/>
<dbReference type="InterPro" id="IPR047971">
    <property type="entry name" value="ExeM-like"/>
</dbReference>
<dbReference type="EMBL" id="NHNI01000004">
    <property type="protein sequence ID" value="OZY83657.1"/>
    <property type="molecule type" value="Genomic_DNA"/>
</dbReference>